<dbReference type="EMBL" id="JBEDNZ010000007">
    <property type="protein sequence ID" value="KAL0840388.1"/>
    <property type="molecule type" value="Genomic_DNA"/>
</dbReference>
<keyword evidence="2 5" id="KW-0732">Signal</keyword>
<dbReference type="PRINTS" id="PR00947">
    <property type="entry name" value="CUTICLE"/>
</dbReference>
<evidence type="ECO:0000256" key="1">
    <source>
        <dbReference type="ARBA" id="ARBA00022460"/>
    </source>
</evidence>
<evidence type="ECO:0000256" key="3">
    <source>
        <dbReference type="PROSITE-ProRule" id="PRU00497"/>
    </source>
</evidence>
<feature type="compositionally biased region" description="Basic and acidic residues" evidence="4">
    <location>
        <begin position="183"/>
        <end position="196"/>
    </location>
</feature>
<feature type="region of interest" description="Disordered" evidence="4">
    <location>
        <begin position="160"/>
        <end position="198"/>
    </location>
</feature>
<dbReference type="GO" id="GO:0042302">
    <property type="term" value="F:structural constituent of cuticle"/>
    <property type="evidence" value="ECO:0007669"/>
    <property type="project" value="UniProtKB-UniRule"/>
</dbReference>
<dbReference type="InterPro" id="IPR031311">
    <property type="entry name" value="CHIT_BIND_RR_consensus"/>
</dbReference>
<accession>A0ABD0TD09</accession>
<dbReference type="PANTHER" id="PTHR10380">
    <property type="entry name" value="CUTICLE PROTEIN"/>
    <property type="match status" value="1"/>
</dbReference>
<keyword evidence="1 3" id="KW-0193">Cuticle</keyword>
<organism evidence="6 7">
    <name type="scientific">Loxostege sticticalis</name>
    <name type="common">Beet webworm moth</name>
    <dbReference type="NCBI Taxonomy" id="481309"/>
    <lineage>
        <taxon>Eukaryota</taxon>
        <taxon>Metazoa</taxon>
        <taxon>Ecdysozoa</taxon>
        <taxon>Arthropoda</taxon>
        <taxon>Hexapoda</taxon>
        <taxon>Insecta</taxon>
        <taxon>Pterygota</taxon>
        <taxon>Neoptera</taxon>
        <taxon>Endopterygota</taxon>
        <taxon>Lepidoptera</taxon>
        <taxon>Glossata</taxon>
        <taxon>Ditrysia</taxon>
        <taxon>Pyraloidea</taxon>
        <taxon>Crambidae</taxon>
        <taxon>Pyraustinae</taxon>
        <taxon>Loxostege</taxon>
    </lineage>
</organism>
<evidence type="ECO:0000256" key="2">
    <source>
        <dbReference type="ARBA" id="ARBA00022729"/>
    </source>
</evidence>
<sequence length="323" mass="35802">MLFLMCISILFTVANVSSSEIRSDKHYNVKRVVRDIYEYNHPPSVLSVPVAIIHDEGSRQDRSEKPDVSIIKSDKTTEATTSTETTTNTVTTTEATTSTEITTHAVTTSEATTSTELPINKVLKGQFSINDELKTEPHSENGYIIPVAVIYDEEPQILQSSPKKHIKSESDRQQRRKVVKNASQDDIKEENARTSQDKTAITKFPKRTQDREPIVPILQSDNYVFSNSGDFHYSYEGGDGTKAFMKGELRSFDDDNAGTAVEGSFSYTGKDGNDYSLTYTADENGYRPIGAHLPTPPPIPPAIARALKYLATKTTPQPVTESL</sequence>
<name>A0ABD0TD09_LOXSC</name>
<feature type="signal peptide" evidence="5">
    <location>
        <begin position="1"/>
        <end position="18"/>
    </location>
</feature>
<dbReference type="InterPro" id="IPR050468">
    <property type="entry name" value="Cuticle_Struct_Prot"/>
</dbReference>
<gene>
    <name evidence="6" type="ORF">ABMA28_015645</name>
</gene>
<dbReference type="Pfam" id="PF00379">
    <property type="entry name" value="Chitin_bind_4"/>
    <property type="match status" value="1"/>
</dbReference>
<feature type="chain" id="PRO_5044843516" evidence="5">
    <location>
        <begin position="19"/>
        <end position="323"/>
    </location>
</feature>
<comment type="caution">
    <text evidence="6">The sequence shown here is derived from an EMBL/GenBank/DDBJ whole genome shotgun (WGS) entry which is preliminary data.</text>
</comment>
<dbReference type="Proteomes" id="UP001549921">
    <property type="component" value="Unassembled WGS sequence"/>
</dbReference>
<dbReference type="PROSITE" id="PS51155">
    <property type="entry name" value="CHIT_BIND_RR_2"/>
    <property type="match status" value="1"/>
</dbReference>
<evidence type="ECO:0000313" key="6">
    <source>
        <dbReference type="EMBL" id="KAL0840388.1"/>
    </source>
</evidence>
<dbReference type="PANTHER" id="PTHR10380:SF229">
    <property type="entry name" value="CUTICULAR PROTEIN 49AF, ISOFORM A"/>
    <property type="match status" value="1"/>
</dbReference>
<evidence type="ECO:0000256" key="5">
    <source>
        <dbReference type="SAM" id="SignalP"/>
    </source>
</evidence>
<protein>
    <submittedName>
        <fullName evidence="6">Uncharacterized protein</fullName>
    </submittedName>
</protein>
<reference evidence="6 7" key="1">
    <citation type="submission" date="2024-06" db="EMBL/GenBank/DDBJ databases">
        <title>A chromosome-level genome assembly of beet webworm, Loxostege sticticalis.</title>
        <authorList>
            <person name="Zhang Y."/>
        </authorList>
    </citation>
    <scope>NUCLEOTIDE SEQUENCE [LARGE SCALE GENOMIC DNA]</scope>
    <source>
        <strain evidence="6">AQ028</strain>
        <tissue evidence="6">Male pupae</tissue>
    </source>
</reference>
<dbReference type="AlphaFoldDB" id="A0ABD0TD09"/>
<evidence type="ECO:0000256" key="4">
    <source>
        <dbReference type="SAM" id="MobiDB-lite"/>
    </source>
</evidence>
<evidence type="ECO:0000313" key="7">
    <source>
        <dbReference type="Proteomes" id="UP001549921"/>
    </source>
</evidence>
<dbReference type="InterPro" id="IPR000618">
    <property type="entry name" value="Insect_cuticle"/>
</dbReference>
<proteinExistence type="predicted"/>
<dbReference type="PROSITE" id="PS00233">
    <property type="entry name" value="CHIT_BIND_RR_1"/>
    <property type="match status" value="1"/>
</dbReference>